<dbReference type="EnsemblMetazoa" id="AARA002501-RA">
    <property type="protein sequence ID" value="AARA002501-PA"/>
    <property type="gene ID" value="AARA002501"/>
</dbReference>
<dbReference type="InterPro" id="IPR005312">
    <property type="entry name" value="DUF1759"/>
</dbReference>
<dbReference type="EMBL" id="APCN01008934">
    <property type="status" value="NOT_ANNOTATED_CDS"/>
    <property type="molecule type" value="Genomic_DNA"/>
</dbReference>
<organism evidence="2 3">
    <name type="scientific">Anopheles arabiensis</name>
    <name type="common">Mosquito</name>
    <dbReference type="NCBI Taxonomy" id="7173"/>
    <lineage>
        <taxon>Eukaryota</taxon>
        <taxon>Metazoa</taxon>
        <taxon>Ecdysozoa</taxon>
        <taxon>Arthropoda</taxon>
        <taxon>Hexapoda</taxon>
        <taxon>Insecta</taxon>
        <taxon>Pterygota</taxon>
        <taxon>Neoptera</taxon>
        <taxon>Endopterygota</taxon>
        <taxon>Diptera</taxon>
        <taxon>Nematocera</taxon>
        <taxon>Culicoidea</taxon>
        <taxon>Culicidae</taxon>
        <taxon>Anophelinae</taxon>
        <taxon>Anopheles</taxon>
    </lineage>
</organism>
<keyword evidence="3" id="KW-1185">Reference proteome</keyword>
<reference evidence="2" key="1">
    <citation type="submission" date="2022-08" db="UniProtKB">
        <authorList>
            <consortium name="EnsemblMetazoa"/>
        </authorList>
    </citation>
    <scope>IDENTIFICATION</scope>
    <source>
        <strain evidence="2">Dongola</strain>
    </source>
</reference>
<dbReference type="AlphaFoldDB" id="A0A182HML5"/>
<dbReference type="PANTHER" id="PTHR47331:SF5">
    <property type="entry name" value="RIBONUCLEASE H"/>
    <property type="match status" value="1"/>
</dbReference>
<proteinExistence type="predicted"/>
<dbReference type="CDD" id="cd00303">
    <property type="entry name" value="retropepsin_like"/>
    <property type="match status" value="1"/>
</dbReference>
<dbReference type="EMBL" id="APCN01008935">
    <property type="status" value="NOT_ANNOTATED_CDS"/>
    <property type="molecule type" value="Genomic_DNA"/>
</dbReference>
<accession>A0A182HML5</accession>
<dbReference type="Proteomes" id="UP000075840">
    <property type="component" value="Unassembled WGS sequence"/>
</dbReference>
<dbReference type="VEuPathDB" id="VectorBase:AARA002501"/>
<dbReference type="VEuPathDB" id="VectorBase:AARA21_012159"/>
<evidence type="ECO:0000256" key="1">
    <source>
        <dbReference type="SAM" id="MobiDB-lite"/>
    </source>
</evidence>
<feature type="compositionally biased region" description="Low complexity" evidence="1">
    <location>
        <begin position="637"/>
        <end position="649"/>
    </location>
</feature>
<protein>
    <submittedName>
        <fullName evidence="2">Uncharacterized protein</fullName>
    </submittedName>
</protein>
<evidence type="ECO:0000313" key="3">
    <source>
        <dbReference type="Proteomes" id="UP000075840"/>
    </source>
</evidence>
<dbReference type="PANTHER" id="PTHR47331">
    <property type="entry name" value="PHD-TYPE DOMAIN-CONTAINING PROTEIN"/>
    <property type="match status" value="1"/>
</dbReference>
<feature type="region of interest" description="Disordered" evidence="1">
    <location>
        <begin position="603"/>
        <end position="747"/>
    </location>
</feature>
<dbReference type="Pfam" id="PF03564">
    <property type="entry name" value="DUF1759"/>
    <property type="match status" value="1"/>
</dbReference>
<feature type="compositionally biased region" description="Basic and acidic residues" evidence="1">
    <location>
        <begin position="710"/>
        <end position="734"/>
    </location>
</feature>
<dbReference type="VEuPathDB" id="VectorBase:AARA21_011096"/>
<evidence type="ECO:0000313" key="2">
    <source>
        <dbReference type="EnsemblMetazoa" id="AARA002501-PA"/>
    </source>
</evidence>
<feature type="compositionally biased region" description="Polar residues" evidence="1">
    <location>
        <begin position="668"/>
        <end position="684"/>
    </location>
</feature>
<feature type="compositionally biased region" description="Basic and acidic residues" evidence="1">
    <location>
        <begin position="613"/>
        <end position="629"/>
    </location>
</feature>
<sequence length="747" mass="84207">RNVFSGRYDFSDGHTIPALNQSQLYARQGNLRDLPPFSGRPEEWSTFVSNLERTTIMYGYTDEENIERLSKALHGKAREMVGHRLTANNLPQIMNVLRRHFGRPEIIVQSLIRKIRQLPVPRLERIETLISFGNTVQEMAAMITSSGLFEYSYNVTLLQEIVEKLPPILRRDWSHHRLRLGVPTIEDFSRWMETELEAASYNSVPSFDEYRTEVTTSENRKRNPTTYTRLHTIVKDNTTGAIPKRRADCTICQGTCTSLAHCSDFAMMNLDQRWDIVKEHRLCRKCLRSHDTICPERRLCGKNGCGLSHHNLLHRERPLRDTTPLTAQAESLNAHNSANDGVLFQYIPIVIHGNGNTVETVAFFDSGSSGTFVDEELVAELGLKGNPRPLCIRWTGETEKNEKESVQLALKISGSGNDRKAFMLTKVHSIRHLALPRQSISGEQLKKRHEHLKNLPLTSYTNATPRLIIGIDNCHLMKPLRYVEGKTHEPAAVKTQLGWVVFGSCANFSVPQNHYNYHICMYEMNNEPALDTANRYLFSPESLGMLKTPANLLSKNDEKAMVMVTDGTKMWKDPILAGSICEKMQDYEDRGYIRRLQPGEISAQESLETEVEEPTRSLEDARQQVEADRRTKKTERLLGQQQQQLPGQPVIVINSSTSHASKDAIPNVPSQEGVSTSRQTTEPCQSAKALPAGAAKQSDPAAPSAGAGEPRTEEDGIEQCERDGGPTADDHTLSEDSEEMLRIMQEL</sequence>
<name>A0A182HML5_ANOAR</name>